<reference evidence="2" key="1">
    <citation type="submission" date="2015-07" db="EMBL/GenBank/DDBJ databases">
        <title>Genome sequencing project for genomic taxonomy and phylogenomics of Bacillus-like bacteria.</title>
        <authorList>
            <person name="Liu B."/>
            <person name="Wang J."/>
            <person name="Zhu Y."/>
            <person name="Liu G."/>
            <person name="Chen Q."/>
            <person name="Chen Z."/>
            <person name="Lan J."/>
            <person name="Che J."/>
            <person name="Ge C."/>
            <person name="Shi H."/>
            <person name="Pan Z."/>
            <person name="Liu X."/>
        </authorList>
    </citation>
    <scope>NUCLEOTIDE SEQUENCE [LARGE SCALE GENOMIC DNA]</scope>
    <source>
        <strain evidence="2">FJAT-27997</strain>
    </source>
</reference>
<organism evidence="1 2">
    <name type="scientific">Peribacillus loiseleuriae</name>
    <dbReference type="NCBI Taxonomy" id="1679170"/>
    <lineage>
        <taxon>Bacteria</taxon>
        <taxon>Bacillati</taxon>
        <taxon>Bacillota</taxon>
        <taxon>Bacilli</taxon>
        <taxon>Bacillales</taxon>
        <taxon>Bacillaceae</taxon>
        <taxon>Peribacillus</taxon>
    </lineage>
</organism>
<dbReference type="RefSeq" id="WP_049680333.1">
    <property type="nucleotide sequence ID" value="NZ_JBNNUY010000002.1"/>
</dbReference>
<comment type="caution">
    <text evidence="1">The sequence shown here is derived from an EMBL/GenBank/DDBJ whole genome shotgun (WGS) entry which is preliminary data.</text>
</comment>
<evidence type="ECO:0000313" key="1">
    <source>
        <dbReference type="EMBL" id="KMY49001.1"/>
    </source>
</evidence>
<gene>
    <name evidence="1" type="ORF">AC625_05345</name>
</gene>
<name>A0A0K9GQZ1_9BACI</name>
<accession>A0A0K9GQZ1</accession>
<keyword evidence="2" id="KW-1185">Reference proteome</keyword>
<dbReference type="EMBL" id="LFZW01000001">
    <property type="protein sequence ID" value="KMY49001.1"/>
    <property type="molecule type" value="Genomic_DNA"/>
</dbReference>
<dbReference type="OrthoDB" id="2624449at2"/>
<dbReference type="STRING" id="1679170.AC625_05345"/>
<sequence length="72" mass="8413">MKQRYLFEYEVLSTQKKGEFSQVAETEERAKALIHERIVDLEFTEDEDVVIGKLLKVLDAEKQIFQCEGCES</sequence>
<dbReference type="AlphaFoldDB" id="A0A0K9GQZ1"/>
<evidence type="ECO:0000313" key="2">
    <source>
        <dbReference type="Proteomes" id="UP000037146"/>
    </source>
</evidence>
<proteinExistence type="predicted"/>
<dbReference type="PATRIC" id="fig|1679170.3.peg.1143"/>
<protein>
    <submittedName>
        <fullName evidence="1">Uncharacterized protein</fullName>
    </submittedName>
</protein>
<dbReference type="Proteomes" id="UP000037146">
    <property type="component" value="Unassembled WGS sequence"/>
</dbReference>